<protein>
    <submittedName>
        <fullName evidence="1">Uncharacterized protein</fullName>
    </submittedName>
</protein>
<comment type="caution">
    <text evidence="1">The sequence shown here is derived from an EMBL/GenBank/DDBJ whole genome shotgun (WGS) entry which is preliminary data.</text>
</comment>
<gene>
    <name evidence="1" type="ORF">SALB_07319</name>
</gene>
<sequence length="167" mass="18150">MWQLYGGGVGSPPLGFPAVPPAPDWSWLEGSLAQLLSGWWEQVPVQLGYGDAVGFNIDFRGEDQHSVERVSVMCEEPGGLVLLVDDRAVPGGTPEDVMRARGWRQRIMGWWQRDFEDDGADGAARAAKMVVEELLLRGARSPDALKVTDVRAERGGLLALPGLAIAR</sequence>
<dbReference type="AlphaFoldDB" id="A0A401RA41"/>
<evidence type="ECO:0000313" key="2">
    <source>
        <dbReference type="Proteomes" id="UP000288351"/>
    </source>
</evidence>
<reference evidence="1 2" key="1">
    <citation type="journal article" date="2019" name="Microbiol. Resour. Announc.">
        <title>Draft Genome Sequence of the Most Traditional epsilon-Poly-l-Lysine Producer, Streptomyces albulus NBRC14147.</title>
        <authorList>
            <person name="Yamanaka K."/>
            <person name="Hamano Y."/>
        </authorList>
    </citation>
    <scope>NUCLEOTIDE SEQUENCE [LARGE SCALE GENOMIC DNA]</scope>
    <source>
        <strain evidence="1 2">NBRC 14147</strain>
    </source>
</reference>
<proteinExistence type="predicted"/>
<organism evidence="1 2">
    <name type="scientific">Streptomyces noursei</name>
    <name type="common">Streptomyces albulus</name>
    <dbReference type="NCBI Taxonomy" id="1971"/>
    <lineage>
        <taxon>Bacteria</taxon>
        <taxon>Bacillati</taxon>
        <taxon>Actinomycetota</taxon>
        <taxon>Actinomycetes</taxon>
        <taxon>Kitasatosporales</taxon>
        <taxon>Streptomycetaceae</taxon>
        <taxon>Streptomyces</taxon>
    </lineage>
</organism>
<evidence type="ECO:0000313" key="1">
    <source>
        <dbReference type="EMBL" id="GCB94519.1"/>
    </source>
</evidence>
<dbReference type="Proteomes" id="UP000288351">
    <property type="component" value="Unassembled WGS sequence"/>
</dbReference>
<name>A0A401RA41_STRNR</name>
<dbReference type="EMBL" id="BHXC01000007">
    <property type="protein sequence ID" value="GCB94519.1"/>
    <property type="molecule type" value="Genomic_DNA"/>
</dbReference>
<accession>A0A401RA41</accession>